<dbReference type="GO" id="GO:0003697">
    <property type="term" value="F:single-stranded DNA binding"/>
    <property type="evidence" value="ECO:0007669"/>
    <property type="project" value="InterPro"/>
</dbReference>
<dbReference type="RefSeq" id="WP_130597301.1">
    <property type="nucleotide sequence ID" value="NZ_CP036200.1"/>
</dbReference>
<evidence type="ECO:0000256" key="2">
    <source>
        <dbReference type="ARBA" id="ARBA00023125"/>
    </source>
</evidence>
<evidence type="ECO:0000313" key="5">
    <source>
        <dbReference type="EMBL" id="QBF81326.1"/>
    </source>
</evidence>
<dbReference type="KEGG" id="smai:EXU30_00385"/>
<evidence type="ECO:0000256" key="3">
    <source>
        <dbReference type="ARBA" id="ARBA00030596"/>
    </source>
</evidence>
<dbReference type="KEGG" id="smai:EXU30_00355"/>
<keyword evidence="1" id="KW-0235">DNA replication</keyword>
<keyword evidence="6" id="KW-1185">Reference proteome</keyword>
<keyword evidence="2" id="KW-0238">DNA-binding</keyword>
<dbReference type="GO" id="GO:0006260">
    <property type="term" value="P:DNA replication"/>
    <property type="evidence" value="ECO:0007669"/>
    <property type="project" value="UniProtKB-KW"/>
</dbReference>
<dbReference type="InterPro" id="IPR003512">
    <property type="entry name" value="Phage_M13_G5P_DNA-bd"/>
</dbReference>
<dbReference type="InterPro" id="IPR012340">
    <property type="entry name" value="NA-bd_OB-fold"/>
</dbReference>
<dbReference type="AlphaFoldDB" id="A0A411PCQ8"/>
<dbReference type="EMBL" id="CP036200">
    <property type="protein sequence ID" value="QBF81326.1"/>
    <property type="molecule type" value="Genomic_DNA"/>
</dbReference>
<evidence type="ECO:0000313" key="4">
    <source>
        <dbReference type="EMBL" id="QBF81321.1"/>
    </source>
</evidence>
<proteinExistence type="predicted"/>
<dbReference type="Pfam" id="PF02303">
    <property type="entry name" value="Phage_DNA_bind"/>
    <property type="match status" value="1"/>
</dbReference>
<protein>
    <recommendedName>
        <fullName evidence="3">Single-stranded DNA-binding protein</fullName>
    </recommendedName>
</protein>
<sequence>MLTIEVFQEDVNVTSRKLPPKDGNEGRVFYEQTAYAHLGDKFPVKMTLQVDGPAAVYPAGKYEISEKSFVINNFGGLELKRFGLVINKLDKQTSSAPVISK</sequence>
<dbReference type="OrthoDB" id="6106682at2"/>
<dbReference type="SUPFAM" id="SSF50249">
    <property type="entry name" value="Nucleic acid-binding proteins"/>
    <property type="match status" value="1"/>
</dbReference>
<reference evidence="5 6" key="1">
    <citation type="submission" date="2019-02" db="EMBL/GenBank/DDBJ databases">
        <title>Shewanella sp. D4-2 isolated from Dokdo Island.</title>
        <authorList>
            <person name="Baek K."/>
        </authorList>
    </citation>
    <scope>NUCLEOTIDE SEQUENCE [LARGE SCALE GENOMIC DNA]</scope>
    <source>
        <strain evidence="5 6">D4-2</strain>
    </source>
</reference>
<gene>
    <name evidence="4" type="ORF">EXU30_00355</name>
    <name evidence="5" type="ORF">EXU30_00385</name>
</gene>
<dbReference type="Proteomes" id="UP000291106">
    <property type="component" value="Chromosome"/>
</dbReference>
<evidence type="ECO:0000313" key="6">
    <source>
        <dbReference type="Proteomes" id="UP000291106"/>
    </source>
</evidence>
<dbReference type="EMBL" id="CP036200">
    <property type="protein sequence ID" value="QBF81321.1"/>
    <property type="molecule type" value="Genomic_DNA"/>
</dbReference>
<name>A0A411PCQ8_9GAMM</name>
<evidence type="ECO:0000256" key="1">
    <source>
        <dbReference type="ARBA" id="ARBA00022705"/>
    </source>
</evidence>
<organism evidence="5 6">
    <name type="scientific">Shewanella maritima</name>
    <dbReference type="NCBI Taxonomy" id="2520507"/>
    <lineage>
        <taxon>Bacteria</taxon>
        <taxon>Pseudomonadati</taxon>
        <taxon>Pseudomonadota</taxon>
        <taxon>Gammaproteobacteria</taxon>
        <taxon>Alteromonadales</taxon>
        <taxon>Shewanellaceae</taxon>
        <taxon>Shewanella</taxon>
    </lineage>
</organism>
<accession>A0A411PCQ8</accession>
<dbReference type="Gene3D" id="2.40.50.140">
    <property type="entry name" value="Nucleic acid-binding proteins"/>
    <property type="match status" value="1"/>
</dbReference>